<dbReference type="GO" id="GO:0009073">
    <property type="term" value="P:aromatic amino acid family biosynthetic process"/>
    <property type="evidence" value="ECO:0007669"/>
    <property type="project" value="UniProtKB-KW"/>
</dbReference>
<evidence type="ECO:0000256" key="3">
    <source>
        <dbReference type="ARBA" id="ARBA00012154"/>
    </source>
</evidence>
<keyword evidence="13" id="KW-1185">Reference proteome</keyword>
<comment type="pathway">
    <text evidence="1 11">Metabolic intermediate biosynthesis; chorismate biosynthesis; chorismate from D-erythrose 4-phosphate and phosphoenolpyruvate: step 5/7.</text>
</comment>
<dbReference type="EC" id="2.7.1.71" evidence="3 11"/>
<organism evidence="12 13">
    <name type="scientific">Olsenella uli (strain ATCC 49627 / DSM 7084 / CCUG 31166 / CIP 109912 / JCM 12494 / LMG 11480 / NCIMB 702895 / VPI D76D-27C)</name>
    <name type="common">Lactobacillus uli</name>
    <dbReference type="NCBI Taxonomy" id="633147"/>
    <lineage>
        <taxon>Bacteria</taxon>
        <taxon>Bacillati</taxon>
        <taxon>Actinomycetota</taxon>
        <taxon>Coriobacteriia</taxon>
        <taxon>Coriobacteriales</taxon>
        <taxon>Atopobiaceae</taxon>
        <taxon>Olsenella</taxon>
    </lineage>
</organism>
<feature type="binding site" evidence="11">
    <location>
        <position position="46"/>
    </location>
    <ligand>
        <name>substrate</name>
    </ligand>
</feature>
<dbReference type="GO" id="GO:0009423">
    <property type="term" value="P:chorismate biosynthetic process"/>
    <property type="evidence" value="ECO:0007669"/>
    <property type="project" value="UniProtKB-UniRule"/>
</dbReference>
<comment type="subunit">
    <text evidence="11">Monomer.</text>
</comment>
<dbReference type="KEGG" id="ols:Olsu_1123"/>
<keyword evidence="11" id="KW-0479">Metal-binding</keyword>
<gene>
    <name evidence="11" type="primary">aroK</name>
    <name evidence="12" type="ordered locus">Olsu_1123</name>
</gene>
<evidence type="ECO:0000313" key="12">
    <source>
        <dbReference type="EMBL" id="ADK68233.1"/>
    </source>
</evidence>
<dbReference type="GeneID" id="78512546"/>
<comment type="cofactor">
    <cofactor evidence="11">
        <name>Mg(2+)</name>
        <dbReference type="ChEBI" id="CHEBI:18420"/>
    </cofactor>
    <text evidence="11">Binds 1 Mg(2+) ion per subunit.</text>
</comment>
<feature type="binding site" evidence="11">
    <location>
        <position position="130"/>
    </location>
    <ligand>
        <name>ATP</name>
        <dbReference type="ChEBI" id="CHEBI:30616"/>
    </ligand>
</feature>
<dbReference type="PROSITE" id="PS01128">
    <property type="entry name" value="SHIKIMATE_KINASE"/>
    <property type="match status" value="1"/>
</dbReference>
<feature type="binding site" evidence="11">
    <location>
        <position position="92"/>
    </location>
    <ligand>
        <name>substrate</name>
    </ligand>
</feature>
<name>E1QVT0_OLSUV</name>
<dbReference type="PRINTS" id="PR01100">
    <property type="entry name" value="SHIKIMTKNASE"/>
</dbReference>
<dbReference type="RefSeq" id="WP_013251985.1">
    <property type="nucleotide sequence ID" value="NC_014363.1"/>
</dbReference>
<comment type="similarity">
    <text evidence="2 11">Belongs to the shikimate kinase family.</text>
</comment>
<dbReference type="InterPro" id="IPR023000">
    <property type="entry name" value="Shikimate_kinase_CS"/>
</dbReference>
<evidence type="ECO:0000256" key="1">
    <source>
        <dbReference type="ARBA" id="ARBA00004842"/>
    </source>
</evidence>
<dbReference type="Pfam" id="PF01202">
    <property type="entry name" value="SKI"/>
    <property type="match status" value="1"/>
</dbReference>
<protein>
    <recommendedName>
        <fullName evidence="3 11">Shikimate kinase</fullName>
        <shortName evidence="11">SK</shortName>
        <ecNumber evidence="3 11">2.7.1.71</ecNumber>
    </recommendedName>
</protein>
<dbReference type="OrthoDB" id="9800332at2"/>
<keyword evidence="11" id="KW-0460">Magnesium</keyword>
<keyword evidence="9 11" id="KW-0057">Aromatic amino acid biosynthesis</keyword>
<keyword evidence="11" id="KW-0963">Cytoplasm</keyword>
<dbReference type="GO" id="GO:0000287">
    <property type="term" value="F:magnesium ion binding"/>
    <property type="evidence" value="ECO:0007669"/>
    <property type="project" value="UniProtKB-UniRule"/>
</dbReference>
<dbReference type="PATRIC" id="fig|633147.7.peg.419"/>
<evidence type="ECO:0000256" key="6">
    <source>
        <dbReference type="ARBA" id="ARBA00022741"/>
    </source>
</evidence>
<evidence type="ECO:0000313" key="13">
    <source>
        <dbReference type="Proteomes" id="UP000000333"/>
    </source>
</evidence>
<reference evidence="12 13" key="1">
    <citation type="journal article" date="2010" name="Stand. Genomic Sci.">
        <title>Complete genome sequence of Olsenella uli type strain (VPI D76D-27C).</title>
        <authorList>
            <person name="Goker M."/>
            <person name="Held B."/>
            <person name="Lucas S."/>
            <person name="Nolan M."/>
            <person name="Yasawong M."/>
            <person name="Glavina Del Rio T."/>
            <person name="Tice H."/>
            <person name="Cheng J.F."/>
            <person name="Bruce D."/>
            <person name="Detter J.C."/>
            <person name="Tapia R."/>
            <person name="Han C."/>
            <person name="Goodwin L."/>
            <person name="Pitluck S."/>
            <person name="Liolios K."/>
            <person name="Ivanova N."/>
            <person name="Mavromatis K."/>
            <person name="Mikhailova N."/>
            <person name="Pati A."/>
            <person name="Chen A."/>
            <person name="Palaniappan K."/>
            <person name="Land M."/>
            <person name="Hauser L."/>
            <person name="Chang Y.J."/>
            <person name="Jeffries C.D."/>
            <person name="Rohde M."/>
            <person name="Sikorski J."/>
            <person name="Pukall R."/>
            <person name="Woyke T."/>
            <person name="Bristow J."/>
            <person name="Eisen J.A."/>
            <person name="Markowitz V."/>
            <person name="Hugenholtz P."/>
            <person name="Kyrpides N.C."/>
            <person name="Klenk H.P."/>
            <person name="Lapidus A."/>
        </authorList>
    </citation>
    <scope>NUCLEOTIDE SEQUENCE [LARGE SCALE GENOMIC DNA]</scope>
    <source>
        <strain evidence="13">ATCC 49627 / DSM 7084 / CIP 109912 / JCM 12494 / NCIMB 702895 / VPI D76D-27C</strain>
    </source>
</reference>
<evidence type="ECO:0000256" key="11">
    <source>
        <dbReference type="HAMAP-Rule" id="MF_00109"/>
    </source>
</evidence>
<dbReference type="CDD" id="cd00464">
    <property type="entry name" value="SK"/>
    <property type="match status" value="1"/>
</dbReference>
<evidence type="ECO:0000256" key="2">
    <source>
        <dbReference type="ARBA" id="ARBA00006997"/>
    </source>
</evidence>
<dbReference type="eggNOG" id="COG0703">
    <property type="taxonomic scope" value="Bacteria"/>
</dbReference>
<dbReference type="EMBL" id="CP002106">
    <property type="protein sequence ID" value="ADK68233.1"/>
    <property type="molecule type" value="Genomic_DNA"/>
</dbReference>
<feature type="binding site" evidence="11">
    <location>
        <position position="70"/>
    </location>
    <ligand>
        <name>substrate</name>
    </ligand>
</feature>
<keyword evidence="7 11" id="KW-0418">Kinase</keyword>
<dbReference type="InterPro" id="IPR027417">
    <property type="entry name" value="P-loop_NTPase"/>
</dbReference>
<feature type="binding site" evidence="11">
    <location>
        <begin position="24"/>
        <end position="29"/>
    </location>
    <ligand>
        <name>ATP</name>
        <dbReference type="ChEBI" id="CHEBI:30616"/>
    </ligand>
</feature>
<keyword evidence="6 11" id="KW-0547">Nucleotide-binding</keyword>
<proteinExistence type="inferred from homology"/>
<dbReference type="GO" id="GO:0008652">
    <property type="term" value="P:amino acid biosynthetic process"/>
    <property type="evidence" value="ECO:0007669"/>
    <property type="project" value="UniProtKB-KW"/>
</dbReference>
<keyword evidence="4 11" id="KW-0028">Amino-acid biosynthesis</keyword>
<keyword evidence="8 11" id="KW-0067">ATP-binding</keyword>
<sequence length="182" mass="20644">MVEKSGGYVIHEGCDHIFFVGFLGAGKSTLARNLGRLFHRGYVDVDRMVERSVGKTVCEIFSEEGEASFRRYEARELRKLAQRKSLLVSCGGGIVEGEESCALMHRMGSIVFLDGALSDSLRQIQHPELRPDFVDEACASRLYRLRRPLYERECDLRIDIRDKTFEQVAAEAGQLLWEKGLL</sequence>
<evidence type="ECO:0000256" key="7">
    <source>
        <dbReference type="ARBA" id="ARBA00022777"/>
    </source>
</evidence>
<evidence type="ECO:0000256" key="10">
    <source>
        <dbReference type="ARBA" id="ARBA00048567"/>
    </source>
</evidence>
<evidence type="ECO:0000256" key="4">
    <source>
        <dbReference type="ARBA" id="ARBA00022605"/>
    </source>
</evidence>
<dbReference type="InterPro" id="IPR031322">
    <property type="entry name" value="Shikimate/glucono_kinase"/>
</dbReference>
<dbReference type="GO" id="GO:0005829">
    <property type="term" value="C:cytosol"/>
    <property type="evidence" value="ECO:0007669"/>
    <property type="project" value="TreeGrafter"/>
</dbReference>
<evidence type="ECO:0000256" key="9">
    <source>
        <dbReference type="ARBA" id="ARBA00023141"/>
    </source>
</evidence>
<comment type="catalytic activity">
    <reaction evidence="10 11">
        <text>shikimate + ATP = 3-phosphoshikimate + ADP + H(+)</text>
        <dbReference type="Rhea" id="RHEA:13121"/>
        <dbReference type="ChEBI" id="CHEBI:15378"/>
        <dbReference type="ChEBI" id="CHEBI:30616"/>
        <dbReference type="ChEBI" id="CHEBI:36208"/>
        <dbReference type="ChEBI" id="CHEBI:145989"/>
        <dbReference type="ChEBI" id="CHEBI:456216"/>
        <dbReference type="EC" id="2.7.1.71"/>
    </reaction>
</comment>
<keyword evidence="5 11" id="KW-0808">Transferase</keyword>
<dbReference type="HAMAP" id="MF_00109">
    <property type="entry name" value="Shikimate_kinase"/>
    <property type="match status" value="1"/>
</dbReference>
<comment type="caution">
    <text evidence="11">Lacks conserved residue(s) required for the propagation of feature annotation.</text>
</comment>
<dbReference type="SUPFAM" id="SSF52540">
    <property type="entry name" value="P-loop containing nucleoside triphosphate hydrolases"/>
    <property type="match status" value="1"/>
</dbReference>
<dbReference type="PANTHER" id="PTHR21087:SF16">
    <property type="entry name" value="SHIKIMATE KINASE 1, CHLOROPLASTIC"/>
    <property type="match status" value="1"/>
</dbReference>
<feature type="binding site" evidence="11">
    <location>
        <position position="146"/>
    </location>
    <ligand>
        <name>substrate</name>
    </ligand>
</feature>
<dbReference type="Gene3D" id="3.40.50.300">
    <property type="entry name" value="P-loop containing nucleotide triphosphate hydrolases"/>
    <property type="match status" value="1"/>
</dbReference>
<dbReference type="GO" id="GO:0005524">
    <property type="term" value="F:ATP binding"/>
    <property type="evidence" value="ECO:0007669"/>
    <property type="project" value="UniProtKB-UniRule"/>
</dbReference>
<dbReference type="UniPathway" id="UPA00053">
    <property type="reaction ID" value="UER00088"/>
</dbReference>
<dbReference type="AlphaFoldDB" id="E1QVT0"/>
<evidence type="ECO:0000256" key="8">
    <source>
        <dbReference type="ARBA" id="ARBA00022840"/>
    </source>
</evidence>
<comment type="function">
    <text evidence="11">Catalyzes the specific phosphorylation of the 3-hydroxyl group of shikimic acid using ATP as a cosubstrate.</text>
</comment>
<dbReference type="STRING" id="633147.Olsu_1123"/>
<accession>E1QVT0</accession>
<feature type="binding site" evidence="11">
    <location>
        <position position="28"/>
    </location>
    <ligand>
        <name>Mg(2+)</name>
        <dbReference type="ChEBI" id="CHEBI:18420"/>
    </ligand>
</feature>
<dbReference type="Proteomes" id="UP000000333">
    <property type="component" value="Chromosome"/>
</dbReference>
<dbReference type="PANTHER" id="PTHR21087">
    <property type="entry name" value="SHIKIMATE KINASE"/>
    <property type="match status" value="1"/>
</dbReference>
<comment type="subcellular location">
    <subcellularLocation>
        <location evidence="11">Cytoplasm</location>
    </subcellularLocation>
</comment>
<evidence type="ECO:0000256" key="5">
    <source>
        <dbReference type="ARBA" id="ARBA00022679"/>
    </source>
</evidence>
<dbReference type="HOGENOM" id="CLU_057607_4_3_11"/>
<dbReference type="GO" id="GO:0004765">
    <property type="term" value="F:shikimate kinase activity"/>
    <property type="evidence" value="ECO:0007669"/>
    <property type="project" value="UniProtKB-UniRule"/>
</dbReference>
<dbReference type="InterPro" id="IPR000623">
    <property type="entry name" value="Shikimate_kinase/TSH1"/>
</dbReference>